<dbReference type="SUPFAM" id="SSF54427">
    <property type="entry name" value="NTF2-like"/>
    <property type="match status" value="1"/>
</dbReference>
<protein>
    <recommendedName>
        <fullName evidence="3">Nuclear transport factor 2 domain-containing protein</fullName>
    </recommendedName>
</protein>
<name>A0A1V4J2D2_PATFA</name>
<dbReference type="PANTHER" id="PTHR10662">
    <property type="entry name" value="NUCLEAR RNA EXPORT FACTOR"/>
    <property type="match status" value="1"/>
</dbReference>
<gene>
    <name evidence="4" type="ORF">AV530_006650</name>
</gene>
<reference evidence="4 5" key="1">
    <citation type="submission" date="2016-02" db="EMBL/GenBank/DDBJ databases">
        <title>Band-tailed pigeon sequencing and assembly.</title>
        <authorList>
            <person name="Soares A.E."/>
            <person name="Novak B.J."/>
            <person name="Rice E.S."/>
            <person name="O'Connell B."/>
            <person name="Chang D."/>
            <person name="Weber S."/>
            <person name="Shapiro B."/>
        </authorList>
    </citation>
    <scope>NUCLEOTIDE SEQUENCE [LARGE SCALE GENOMIC DNA]</scope>
    <source>
        <strain evidence="4">BTP2013</strain>
        <tissue evidence="4">Blood</tissue>
    </source>
</reference>
<dbReference type="GO" id="GO:0016973">
    <property type="term" value="P:poly(A)+ mRNA export from nucleus"/>
    <property type="evidence" value="ECO:0007669"/>
    <property type="project" value="TreeGrafter"/>
</dbReference>
<dbReference type="Gene3D" id="3.10.450.50">
    <property type="match status" value="1"/>
</dbReference>
<keyword evidence="2" id="KW-0539">Nucleus</keyword>
<keyword evidence="5" id="KW-1185">Reference proteome</keyword>
<comment type="subcellular location">
    <subcellularLocation>
        <location evidence="1">Nucleus</location>
    </subcellularLocation>
</comment>
<dbReference type="GO" id="GO:0005634">
    <property type="term" value="C:nucleus"/>
    <property type="evidence" value="ECO:0007669"/>
    <property type="project" value="UniProtKB-SubCell"/>
</dbReference>
<dbReference type="Pfam" id="PF22602">
    <property type="entry name" value="NXF_NTF2"/>
    <property type="match status" value="1"/>
</dbReference>
<proteinExistence type="predicted"/>
<organism evidence="4 5">
    <name type="scientific">Patagioenas fasciata monilis</name>
    <dbReference type="NCBI Taxonomy" id="372326"/>
    <lineage>
        <taxon>Eukaryota</taxon>
        <taxon>Metazoa</taxon>
        <taxon>Chordata</taxon>
        <taxon>Craniata</taxon>
        <taxon>Vertebrata</taxon>
        <taxon>Euteleostomi</taxon>
        <taxon>Archelosauria</taxon>
        <taxon>Archosauria</taxon>
        <taxon>Dinosauria</taxon>
        <taxon>Saurischia</taxon>
        <taxon>Theropoda</taxon>
        <taxon>Coelurosauria</taxon>
        <taxon>Aves</taxon>
        <taxon>Neognathae</taxon>
        <taxon>Neoaves</taxon>
        <taxon>Columbimorphae</taxon>
        <taxon>Columbiformes</taxon>
        <taxon>Columbidae</taxon>
        <taxon>Patagioenas</taxon>
    </lineage>
</organism>
<sequence>MLGSYFGSDDLKVWVLRFLQHYYSIYDSSGRQGLLDAHHDGACCSLTIPFTPQEQPERVFQGQQEREEAEGSQCLQDNDGQVSTQLKMEGKIPEVAFLR</sequence>
<dbReference type="OrthoDB" id="25872at2759"/>
<dbReference type="Proteomes" id="UP000190648">
    <property type="component" value="Unassembled WGS sequence"/>
</dbReference>
<accession>A0A1V4J2D2</accession>
<evidence type="ECO:0000256" key="1">
    <source>
        <dbReference type="ARBA" id="ARBA00004123"/>
    </source>
</evidence>
<dbReference type="STRING" id="372326.A0A1V4J2D2"/>
<evidence type="ECO:0000313" key="4">
    <source>
        <dbReference type="EMBL" id="OPJ66270.1"/>
    </source>
</evidence>
<evidence type="ECO:0000256" key="2">
    <source>
        <dbReference type="ARBA" id="ARBA00023242"/>
    </source>
</evidence>
<dbReference type="PANTHER" id="PTHR10662:SF22">
    <property type="entry name" value="NUCLEAR RNA EXPORT FACTOR 1"/>
    <property type="match status" value="1"/>
</dbReference>
<dbReference type="InterPro" id="IPR030217">
    <property type="entry name" value="NXF_fam"/>
</dbReference>
<dbReference type="AlphaFoldDB" id="A0A1V4J2D2"/>
<dbReference type="InterPro" id="IPR002075">
    <property type="entry name" value="NTF2_dom"/>
</dbReference>
<dbReference type="EMBL" id="LSYS01009608">
    <property type="protein sequence ID" value="OPJ66270.1"/>
    <property type="molecule type" value="Genomic_DNA"/>
</dbReference>
<dbReference type="InterPro" id="IPR032710">
    <property type="entry name" value="NTF2-like_dom_sf"/>
</dbReference>
<evidence type="ECO:0000313" key="5">
    <source>
        <dbReference type="Proteomes" id="UP000190648"/>
    </source>
</evidence>
<feature type="domain" description="Nuclear transport factor 2" evidence="3">
    <location>
        <begin position="15"/>
        <end position="61"/>
    </location>
</feature>
<dbReference type="GO" id="GO:0003723">
    <property type="term" value="F:RNA binding"/>
    <property type="evidence" value="ECO:0007669"/>
    <property type="project" value="TreeGrafter"/>
</dbReference>
<evidence type="ECO:0000259" key="3">
    <source>
        <dbReference type="Pfam" id="PF22602"/>
    </source>
</evidence>
<comment type="caution">
    <text evidence="4">The sequence shown here is derived from an EMBL/GenBank/DDBJ whole genome shotgun (WGS) entry which is preliminary data.</text>
</comment>